<accession>A0ACD3A073</accession>
<evidence type="ECO:0000313" key="1">
    <source>
        <dbReference type="EMBL" id="TFK58961.1"/>
    </source>
</evidence>
<feature type="non-terminal residue" evidence="1">
    <location>
        <position position="1"/>
    </location>
</feature>
<protein>
    <submittedName>
        <fullName evidence="1">Uncharacterized protein</fullName>
    </submittedName>
</protein>
<proteinExistence type="predicted"/>
<sequence>RMGEAGDPCGMPFSTGFISPRIPSMQTAASRSLRNDATHFTYWSGTWRLRSSQRSRLWLTKSKYPLMSKVSADVTLPWFHAHWMSFV</sequence>
<dbReference type="EMBL" id="ML209126">
    <property type="protein sequence ID" value="TFK58961.1"/>
    <property type="molecule type" value="Genomic_DNA"/>
</dbReference>
<dbReference type="Proteomes" id="UP000308600">
    <property type="component" value="Unassembled WGS sequence"/>
</dbReference>
<gene>
    <name evidence="1" type="ORF">BDN72DRAFT_781381</name>
</gene>
<evidence type="ECO:0000313" key="2">
    <source>
        <dbReference type="Proteomes" id="UP000308600"/>
    </source>
</evidence>
<name>A0ACD3A073_9AGAR</name>
<keyword evidence="2" id="KW-1185">Reference proteome</keyword>
<organism evidence="1 2">
    <name type="scientific">Pluteus cervinus</name>
    <dbReference type="NCBI Taxonomy" id="181527"/>
    <lineage>
        <taxon>Eukaryota</taxon>
        <taxon>Fungi</taxon>
        <taxon>Dikarya</taxon>
        <taxon>Basidiomycota</taxon>
        <taxon>Agaricomycotina</taxon>
        <taxon>Agaricomycetes</taxon>
        <taxon>Agaricomycetidae</taxon>
        <taxon>Agaricales</taxon>
        <taxon>Pluteineae</taxon>
        <taxon>Pluteaceae</taxon>
        <taxon>Pluteus</taxon>
    </lineage>
</organism>
<reference evidence="1 2" key="1">
    <citation type="journal article" date="2019" name="Nat. Ecol. Evol.">
        <title>Megaphylogeny resolves global patterns of mushroom evolution.</title>
        <authorList>
            <person name="Varga T."/>
            <person name="Krizsan K."/>
            <person name="Foldi C."/>
            <person name="Dima B."/>
            <person name="Sanchez-Garcia M."/>
            <person name="Sanchez-Ramirez S."/>
            <person name="Szollosi G.J."/>
            <person name="Szarkandi J.G."/>
            <person name="Papp V."/>
            <person name="Albert L."/>
            <person name="Andreopoulos W."/>
            <person name="Angelini C."/>
            <person name="Antonin V."/>
            <person name="Barry K.W."/>
            <person name="Bougher N.L."/>
            <person name="Buchanan P."/>
            <person name="Buyck B."/>
            <person name="Bense V."/>
            <person name="Catcheside P."/>
            <person name="Chovatia M."/>
            <person name="Cooper J."/>
            <person name="Damon W."/>
            <person name="Desjardin D."/>
            <person name="Finy P."/>
            <person name="Geml J."/>
            <person name="Haridas S."/>
            <person name="Hughes K."/>
            <person name="Justo A."/>
            <person name="Karasinski D."/>
            <person name="Kautmanova I."/>
            <person name="Kiss B."/>
            <person name="Kocsube S."/>
            <person name="Kotiranta H."/>
            <person name="LaButti K.M."/>
            <person name="Lechner B.E."/>
            <person name="Liimatainen K."/>
            <person name="Lipzen A."/>
            <person name="Lukacs Z."/>
            <person name="Mihaltcheva S."/>
            <person name="Morgado L.N."/>
            <person name="Niskanen T."/>
            <person name="Noordeloos M.E."/>
            <person name="Ohm R.A."/>
            <person name="Ortiz-Santana B."/>
            <person name="Ovrebo C."/>
            <person name="Racz N."/>
            <person name="Riley R."/>
            <person name="Savchenko A."/>
            <person name="Shiryaev A."/>
            <person name="Soop K."/>
            <person name="Spirin V."/>
            <person name="Szebenyi C."/>
            <person name="Tomsovsky M."/>
            <person name="Tulloss R.E."/>
            <person name="Uehling J."/>
            <person name="Grigoriev I.V."/>
            <person name="Vagvolgyi C."/>
            <person name="Papp T."/>
            <person name="Martin F.M."/>
            <person name="Miettinen O."/>
            <person name="Hibbett D.S."/>
            <person name="Nagy L.G."/>
        </authorList>
    </citation>
    <scope>NUCLEOTIDE SEQUENCE [LARGE SCALE GENOMIC DNA]</scope>
    <source>
        <strain evidence="1 2">NL-1719</strain>
    </source>
</reference>